<gene>
    <name evidence="1" type="ORF">PECUL_23A053036</name>
</gene>
<organism evidence="1 2">
    <name type="scientific">Pelobates cultripes</name>
    <name type="common">Western spadefoot toad</name>
    <dbReference type="NCBI Taxonomy" id="61616"/>
    <lineage>
        <taxon>Eukaryota</taxon>
        <taxon>Metazoa</taxon>
        <taxon>Chordata</taxon>
        <taxon>Craniata</taxon>
        <taxon>Vertebrata</taxon>
        <taxon>Euteleostomi</taxon>
        <taxon>Amphibia</taxon>
        <taxon>Batrachia</taxon>
        <taxon>Anura</taxon>
        <taxon>Pelobatoidea</taxon>
        <taxon>Pelobatidae</taxon>
        <taxon>Pelobates</taxon>
    </lineage>
</organism>
<accession>A0AAD1SSL0</accession>
<name>A0AAD1SSL0_PELCU</name>
<reference evidence="1" key="1">
    <citation type="submission" date="2022-03" db="EMBL/GenBank/DDBJ databases">
        <authorList>
            <person name="Alioto T."/>
            <person name="Alioto T."/>
            <person name="Gomez Garrido J."/>
        </authorList>
    </citation>
    <scope>NUCLEOTIDE SEQUENCE</scope>
</reference>
<dbReference type="AlphaFoldDB" id="A0AAD1SSL0"/>
<sequence>MTRRINCLTANPEVRQRHRECGGEGARAVVDRRKRFDWVKEALGAWKESW</sequence>
<dbReference type="Proteomes" id="UP001295444">
    <property type="component" value="Chromosome 07"/>
</dbReference>
<evidence type="ECO:0000313" key="2">
    <source>
        <dbReference type="Proteomes" id="UP001295444"/>
    </source>
</evidence>
<evidence type="ECO:0000313" key="1">
    <source>
        <dbReference type="EMBL" id="CAH2306826.1"/>
    </source>
</evidence>
<proteinExistence type="predicted"/>
<protein>
    <submittedName>
        <fullName evidence="1">Uncharacterized protein</fullName>
    </submittedName>
</protein>
<keyword evidence="2" id="KW-1185">Reference proteome</keyword>
<dbReference type="EMBL" id="OW240918">
    <property type="protein sequence ID" value="CAH2306826.1"/>
    <property type="molecule type" value="Genomic_DNA"/>
</dbReference>